<proteinExistence type="predicted"/>
<gene>
    <name evidence="1" type="ORF">EYF80_003938</name>
</gene>
<name>A0A4Z2J6Y4_9TELE</name>
<protein>
    <submittedName>
        <fullName evidence="1">Uncharacterized protein</fullName>
    </submittedName>
</protein>
<evidence type="ECO:0000313" key="1">
    <source>
        <dbReference type="EMBL" id="TNN85691.1"/>
    </source>
</evidence>
<reference evidence="1 2" key="1">
    <citation type="submission" date="2019-03" db="EMBL/GenBank/DDBJ databases">
        <title>First draft genome of Liparis tanakae, snailfish: a comprehensive survey of snailfish specific genes.</title>
        <authorList>
            <person name="Kim W."/>
            <person name="Song I."/>
            <person name="Jeong J.-H."/>
            <person name="Kim D."/>
            <person name="Kim S."/>
            <person name="Ryu S."/>
            <person name="Song J.Y."/>
            <person name="Lee S.K."/>
        </authorList>
    </citation>
    <scope>NUCLEOTIDE SEQUENCE [LARGE SCALE GENOMIC DNA]</scope>
    <source>
        <tissue evidence="1">Muscle</tissue>
    </source>
</reference>
<organism evidence="1 2">
    <name type="scientific">Liparis tanakae</name>
    <name type="common">Tanaka's snailfish</name>
    <dbReference type="NCBI Taxonomy" id="230148"/>
    <lineage>
        <taxon>Eukaryota</taxon>
        <taxon>Metazoa</taxon>
        <taxon>Chordata</taxon>
        <taxon>Craniata</taxon>
        <taxon>Vertebrata</taxon>
        <taxon>Euteleostomi</taxon>
        <taxon>Actinopterygii</taxon>
        <taxon>Neopterygii</taxon>
        <taxon>Teleostei</taxon>
        <taxon>Neoteleostei</taxon>
        <taxon>Acanthomorphata</taxon>
        <taxon>Eupercaria</taxon>
        <taxon>Perciformes</taxon>
        <taxon>Cottioidei</taxon>
        <taxon>Cottales</taxon>
        <taxon>Liparidae</taxon>
        <taxon>Liparis</taxon>
    </lineage>
</organism>
<dbReference type="EMBL" id="SRLO01000019">
    <property type="protein sequence ID" value="TNN85691.1"/>
    <property type="molecule type" value="Genomic_DNA"/>
</dbReference>
<evidence type="ECO:0000313" key="2">
    <source>
        <dbReference type="Proteomes" id="UP000314294"/>
    </source>
</evidence>
<accession>A0A4Z2J6Y4</accession>
<dbReference type="AlphaFoldDB" id="A0A4Z2J6Y4"/>
<sequence>MAEAVYTPGTEKKMQRRVGLPLSATPPVLCALQPSVGLTAMPVQRWVGVLRAIWERSRRILGERGTLGREDGRRRGREDGKTELYFKQLEEGRTGATEKGGKEKHQRKAGGGALWVLAVEQLCETQPYSQVLTSMESESGHALSPLPPRGCHSPSQGDWEQQVLGRFMDGCPPTSEDDWEAEKDRLQTQMGFDTDSELVPCHLIDGGKREIEVGGGRKERGKGRREKAWGDFEVYTCFKIKEEQREEGEGKGPRSPHYLALIHQRGSQAAHHPAITQSPIHASAQCCSRGPSWGTAKAWSLSDDG</sequence>
<keyword evidence="2" id="KW-1185">Reference proteome</keyword>
<dbReference type="Proteomes" id="UP000314294">
    <property type="component" value="Unassembled WGS sequence"/>
</dbReference>
<comment type="caution">
    <text evidence="1">The sequence shown here is derived from an EMBL/GenBank/DDBJ whole genome shotgun (WGS) entry which is preliminary data.</text>
</comment>